<evidence type="ECO:0000259" key="1">
    <source>
        <dbReference type="Pfam" id="PF02872"/>
    </source>
</evidence>
<dbReference type="PANTHER" id="PTHR11575">
    <property type="entry name" value="5'-NUCLEOTIDASE-RELATED"/>
    <property type="match status" value="1"/>
</dbReference>
<dbReference type="InterPro" id="IPR006179">
    <property type="entry name" value="5_nucleotidase/apyrase"/>
</dbReference>
<dbReference type="GO" id="GO:0009166">
    <property type="term" value="P:nucleotide catabolic process"/>
    <property type="evidence" value="ECO:0007669"/>
    <property type="project" value="InterPro"/>
</dbReference>
<dbReference type="PATRIC" id="fig|1095743.3.peg.1415"/>
<dbReference type="GO" id="GO:0008253">
    <property type="term" value="F:5'-nucleotidase activity"/>
    <property type="evidence" value="ECO:0007669"/>
    <property type="project" value="TreeGrafter"/>
</dbReference>
<dbReference type="PANTHER" id="PTHR11575:SF46">
    <property type="entry name" value="PROTEIN USHA"/>
    <property type="match status" value="1"/>
</dbReference>
<protein>
    <submittedName>
        <fullName evidence="2">5'-nucleotidase, C-terminal domain protein</fullName>
    </submittedName>
</protein>
<dbReference type="PRINTS" id="PR01607">
    <property type="entry name" value="APYRASEFAMLY"/>
</dbReference>
<dbReference type="SUPFAM" id="SSF55816">
    <property type="entry name" value="5'-nucleotidase (syn. UDP-sugar hydrolase), C-terminal domain"/>
    <property type="match status" value="1"/>
</dbReference>
<organism evidence="2 3">
    <name type="scientific">Haemophilus paraphrohaemolyticus HK411</name>
    <dbReference type="NCBI Taxonomy" id="1095743"/>
    <lineage>
        <taxon>Bacteria</taxon>
        <taxon>Pseudomonadati</taxon>
        <taxon>Pseudomonadota</taxon>
        <taxon>Gammaproteobacteria</taxon>
        <taxon>Pasteurellales</taxon>
        <taxon>Pasteurellaceae</taxon>
        <taxon>Haemophilus</taxon>
    </lineage>
</organism>
<accession>I2NFR5</accession>
<name>I2NFR5_9PAST</name>
<evidence type="ECO:0000313" key="3">
    <source>
        <dbReference type="Proteomes" id="UP000003345"/>
    </source>
</evidence>
<dbReference type="InterPro" id="IPR008334">
    <property type="entry name" value="5'-Nucleotdase_C"/>
</dbReference>
<feature type="domain" description="5'-Nucleotidase C-terminal" evidence="1">
    <location>
        <begin position="2"/>
        <end position="119"/>
    </location>
</feature>
<gene>
    <name evidence="2" type="ORF">HMPREF1054_0934</name>
</gene>
<dbReference type="GO" id="GO:0008768">
    <property type="term" value="F:UDP-sugar diphosphatase activity"/>
    <property type="evidence" value="ECO:0007669"/>
    <property type="project" value="TreeGrafter"/>
</dbReference>
<dbReference type="GO" id="GO:0030288">
    <property type="term" value="C:outer membrane-bounded periplasmic space"/>
    <property type="evidence" value="ECO:0007669"/>
    <property type="project" value="TreeGrafter"/>
</dbReference>
<dbReference type="Gene3D" id="3.90.780.10">
    <property type="entry name" value="5'-Nucleotidase, C-terminal domain"/>
    <property type="match status" value="1"/>
</dbReference>
<reference evidence="2 3" key="1">
    <citation type="submission" date="2012-04" db="EMBL/GenBank/DDBJ databases">
        <authorList>
            <person name="Harkins D.M."/>
            <person name="Madupu R."/>
            <person name="Durkin A.S."/>
            <person name="Torralba M."/>
            <person name="Methe B."/>
            <person name="Sutton G.G."/>
            <person name="Nelson K.E."/>
        </authorList>
    </citation>
    <scope>NUCLEOTIDE SEQUENCE [LARGE SCALE GENOMIC DNA]</scope>
    <source>
        <strain evidence="2 3">HK411</strain>
    </source>
</reference>
<dbReference type="InterPro" id="IPR036907">
    <property type="entry name" value="5'-Nucleotdase_C_sf"/>
</dbReference>
<sequence>MERVKADIGIMNSGGVRASLPEGDVSYKDILTVQPFGNMISTLDLKGQELVDFLTIVALKQTDTGGYPQLAGISMVVDRSTKNISDVKIGGQPLDMNKTYKVSIPDYLTGGGDGYPVMKNHPTYVNTGFIDAEMLKKYFEENKVLKSTDYDPREDVIFKN</sequence>
<dbReference type="AlphaFoldDB" id="I2NFR5"/>
<evidence type="ECO:0000313" key="2">
    <source>
        <dbReference type="EMBL" id="EIG24676.1"/>
    </source>
</evidence>
<dbReference type="eggNOG" id="COG0737">
    <property type="taxonomic scope" value="Bacteria"/>
</dbReference>
<dbReference type="EMBL" id="AJMU01000066">
    <property type="protein sequence ID" value="EIG24676.1"/>
    <property type="molecule type" value="Genomic_DNA"/>
</dbReference>
<dbReference type="Proteomes" id="UP000003345">
    <property type="component" value="Unassembled WGS sequence"/>
</dbReference>
<dbReference type="Pfam" id="PF02872">
    <property type="entry name" value="5_nucleotid_C"/>
    <property type="match status" value="1"/>
</dbReference>
<comment type="caution">
    <text evidence="2">The sequence shown here is derived from an EMBL/GenBank/DDBJ whole genome shotgun (WGS) entry which is preliminary data.</text>
</comment>
<proteinExistence type="predicted"/>